<proteinExistence type="predicted"/>
<dbReference type="AlphaFoldDB" id="A0A512N9L2"/>
<organism evidence="1 2">
    <name type="scientific">Reyranella soli</name>
    <dbReference type="NCBI Taxonomy" id="1230389"/>
    <lineage>
        <taxon>Bacteria</taxon>
        <taxon>Pseudomonadati</taxon>
        <taxon>Pseudomonadota</taxon>
        <taxon>Alphaproteobacteria</taxon>
        <taxon>Hyphomicrobiales</taxon>
        <taxon>Reyranellaceae</taxon>
        <taxon>Reyranella</taxon>
    </lineage>
</organism>
<dbReference type="OrthoDB" id="7510885at2"/>
<dbReference type="Proteomes" id="UP000321058">
    <property type="component" value="Unassembled WGS sequence"/>
</dbReference>
<accession>A0A512N9L2</accession>
<evidence type="ECO:0000313" key="2">
    <source>
        <dbReference type="Proteomes" id="UP000321058"/>
    </source>
</evidence>
<sequence length="80" mass="8933">MTDTAPPDWRPIDSAPKDGTEIIAWGVMAGEPGYTSDEKSWTGIRWSKDGWVTTKPQGRYFVGFHPTHWVPLPPPPKDSP</sequence>
<comment type="caution">
    <text evidence="1">The sequence shown here is derived from an EMBL/GenBank/DDBJ whole genome shotgun (WGS) entry which is preliminary data.</text>
</comment>
<protein>
    <submittedName>
        <fullName evidence="1">Uncharacterized protein</fullName>
    </submittedName>
</protein>
<dbReference type="RefSeq" id="WP_147149449.1">
    <property type="nucleotide sequence ID" value="NZ_BKAJ01000037.1"/>
</dbReference>
<gene>
    <name evidence="1" type="ORF">RSO01_25270</name>
</gene>
<keyword evidence="2" id="KW-1185">Reference proteome</keyword>
<reference evidence="1 2" key="1">
    <citation type="submission" date="2019-07" db="EMBL/GenBank/DDBJ databases">
        <title>Whole genome shotgun sequence of Reyranella soli NBRC 108950.</title>
        <authorList>
            <person name="Hosoyama A."/>
            <person name="Uohara A."/>
            <person name="Ohji S."/>
            <person name="Ichikawa N."/>
        </authorList>
    </citation>
    <scope>NUCLEOTIDE SEQUENCE [LARGE SCALE GENOMIC DNA]</scope>
    <source>
        <strain evidence="1 2">NBRC 108950</strain>
    </source>
</reference>
<dbReference type="EMBL" id="BKAJ01000037">
    <property type="protein sequence ID" value="GEP55361.1"/>
    <property type="molecule type" value="Genomic_DNA"/>
</dbReference>
<evidence type="ECO:0000313" key="1">
    <source>
        <dbReference type="EMBL" id="GEP55361.1"/>
    </source>
</evidence>
<name>A0A512N9L2_9HYPH</name>